<comment type="subcellular location">
    <subcellularLocation>
        <location evidence="1">Cell membrane</location>
        <topology evidence="1">Multi-pass membrane protein</topology>
    </subcellularLocation>
</comment>
<feature type="transmembrane region" description="Helical" evidence="8">
    <location>
        <begin position="73"/>
        <end position="91"/>
    </location>
</feature>
<dbReference type="SUPFAM" id="SSF103473">
    <property type="entry name" value="MFS general substrate transporter"/>
    <property type="match status" value="1"/>
</dbReference>
<feature type="transmembrane region" description="Helical" evidence="8">
    <location>
        <begin position="293"/>
        <end position="316"/>
    </location>
</feature>
<evidence type="ECO:0000256" key="4">
    <source>
        <dbReference type="ARBA" id="ARBA00022989"/>
    </source>
</evidence>
<dbReference type="PROSITE" id="PS50850">
    <property type="entry name" value="MFS"/>
    <property type="match status" value="1"/>
</dbReference>
<dbReference type="InterPro" id="IPR011701">
    <property type="entry name" value="MFS"/>
</dbReference>
<dbReference type="CDD" id="cd17321">
    <property type="entry name" value="MFS_MMR_MDR_like"/>
    <property type="match status" value="1"/>
</dbReference>
<accession>A0ABV6XA40</accession>
<proteinExistence type="predicted"/>
<feature type="transmembrane region" description="Helical" evidence="8">
    <location>
        <begin position="162"/>
        <end position="184"/>
    </location>
</feature>
<sequence length="486" mass="48699">MTPARTSATRPQPPDSPDATGSGRGEGGERPAGRRRALFGISLGYFMVLLDTTVLAVAEPDLARSLGTSTAGLQWAFTGYTVALGALLLSGGAVSDRYGAHRAFRYGIAVFGLGSLLSALAPNLWTLVLLRVLLGAAAAAAVPATLSLITRLYPDPVERARAVAVWAATSGSALAAGPLVGGFLVDLAGWRAVFLVNVPLAALTLACTLGRPGRALRSPRGPRAVDWSAQLAACAALGLLTDLLIALGSGGYVHAGWSAAGTVAAAAVFVRLERRSAAPVLPPSVLRAPGMPALLLTGAAVTFAMMALVFVLPLVLQQSMRLTPFATGAAFLPMTLPCAFNPLLTGRIVARVGPWRPVLGGLGLLALGSAVIGAAMLAGDSYPLLAVGLVCCGFGVSFSLPALVTALVATAPAGTAGAASGLLNAARQTGGTIGVAAVGAFALVGRSGGGTALAWAQLLPSAVCLVPAVMILRGRGKPAGSSTVAR</sequence>
<reference evidence="10 11" key="1">
    <citation type="submission" date="2024-09" db="EMBL/GenBank/DDBJ databases">
        <authorList>
            <person name="Lee S.D."/>
        </authorList>
    </citation>
    <scope>NUCLEOTIDE SEQUENCE [LARGE SCALE GENOMIC DNA]</scope>
    <source>
        <strain evidence="10 11">N1-3</strain>
    </source>
</reference>
<comment type="caution">
    <text evidence="10">The sequence shown here is derived from an EMBL/GenBank/DDBJ whole genome shotgun (WGS) entry which is preliminary data.</text>
</comment>
<dbReference type="PANTHER" id="PTHR42718:SF9">
    <property type="entry name" value="MAJOR FACILITATOR SUPERFAMILY MULTIDRUG TRANSPORTER MFSC"/>
    <property type="match status" value="1"/>
</dbReference>
<dbReference type="EMBL" id="JBHEZY010000017">
    <property type="protein sequence ID" value="MFC1435165.1"/>
    <property type="molecule type" value="Genomic_DNA"/>
</dbReference>
<protein>
    <submittedName>
        <fullName evidence="10">MFS transporter</fullName>
    </submittedName>
</protein>
<evidence type="ECO:0000256" key="8">
    <source>
        <dbReference type="SAM" id="Phobius"/>
    </source>
</evidence>
<dbReference type="Gene3D" id="1.20.1720.10">
    <property type="entry name" value="Multidrug resistance protein D"/>
    <property type="match status" value="1"/>
</dbReference>
<dbReference type="InterPro" id="IPR020846">
    <property type="entry name" value="MFS_dom"/>
</dbReference>
<feature type="transmembrane region" description="Helical" evidence="8">
    <location>
        <begin position="231"/>
        <end position="249"/>
    </location>
</feature>
<organism evidence="10 11">
    <name type="scientific">Streptacidiphilus alkalitolerans</name>
    <dbReference type="NCBI Taxonomy" id="3342712"/>
    <lineage>
        <taxon>Bacteria</taxon>
        <taxon>Bacillati</taxon>
        <taxon>Actinomycetota</taxon>
        <taxon>Actinomycetes</taxon>
        <taxon>Kitasatosporales</taxon>
        <taxon>Streptomycetaceae</taxon>
        <taxon>Streptacidiphilus</taxon>
    </lineage>
</organism>
<feature type="transmembrane region" description="Helical" evidence="8">
    <location>
        <begin position="190"/>
        <end position="210"/>
    </location>
</feature>
<evidence type="ECO:0000256" key="2">
    <source>
        <dbReference type="ARBA" id="ARBA00022448"/>
    </source>
</evidence>
<dbReference type="InterPro" id="IPR036259">
    <property type="entry name" value="MFS_trans_sf"/>
</dbReference>
<feature type="compositionally biased region" description="Polar residues" evidence="7">
    <location>
        <begin position="1"/>
        <end position="10"/>
    </location>
</feature>
<keyword evidence="6" id="KW-0046">Antibiotic resistance</keyword>
<keyword evidence="5 8" id="KW-0472">Membrane</keyword>
<dbReference type="RefSeq" id="WP_380557942.1">
    <property type="nucleotide sequence ID" value="NZ_JBHEZY010000017.1"/>
</dbReference>
<dbReference type="Pfam" id="PF07690">
    <property type="entry name" value="MFS_1"/>
    <property type="match status" value="1"/>
</dbReference>
<name>A0ABV6XA40_9ACTN</name>
<feature type="transmembrane region" description="Helical" evidence="8">
    <location>
        <begin position="128"/>
        <end position="150"/>
    </location>
</feature>
<keyword evidence="2" id="KW-0813">Transport</keyword>
<feature type="transmembrane region" description="Helical" evidence="8">
    <location>
        <begin position="384"/>
        <end position="408"/>
    </location>
</feature>
<keyword evidence="3 8" id="KW-0812">Transmembrane</keyword>
<feature type="domain" description="Major facilitator superfamily (MFS) profile" evidence="9">
    <location>
        <begin position="37"/>
        <end position="479"/>
    </location>
</feature>
<evidence type="ECO:0000256" key="3">
    <source>
        <dbReference type="ARBA" id="ARBA00022692"/>
    </source>
</evidence>
<feature type="transmembrane region" description="Helical" evidence="8">
    <location>
        <begin position="103"/>
        <end position="122"/>
    </location>
</feature>
<evidence type="ECO:0000256" key="1">
    <source>
        <dbReference type="ARBA" id="ARBA00004651"/>
    </source>
</evidence>
<feature type="transmembrane region" description="Helical" evidence="8">
    <location>
        <begin position="322"/>
        <end position="346"/>
    </location>
</feature>
<keyword evidence="4 8" id="KW-1133">Transmembrane helix</keyword>
<dbReference type="Gene3D" id="1.20.1250.20">
    <property type="entry name" value="MFS general substrate transporter like domains"/>
    <property type="match status" value="1"/>
</dbReference>
<evidence type="ECO:0000313" key="11">
    <source>
        <dbReference type="Proteomes" id="UP001592530"/>
    </source>
</evidence>
<gene>
    <name evidence="10" type="ORF">ACEZDB_31435</name>
</gene>
<evidence type="ECO:0000256" key="7">
    <source>
        <dbReference type="SAM" id="MobiDB-lite"/>
    </source>
</evidence>
<feature type="transmembrane region" description="Helical" evidence="8">
    <location>
        <begin position="429"/>
        <end position="446"/>
    </location>
</feature>
<feature type="region of interest" description="Disordered" evidence="7">
    <location>
        <begin position="1"/>
        <end position="32"/>
    </location>
</feature>
<feature type="transmembrane region" description="Helical" evidence="8">
    <location>
        <begin position="358"/>
        <end position="378"/>
    </location>
</feature>
<dbReference type="Proteomes" id="UP001592530">
    <property type="component" value="Unassembled WGS sequence"/>
</dbReference>
<evidence type="ECO:0000259" key="9">
    <source>
        <dbReference type="PROSITE" id="PS50850"/>
    </source>
</evidence>
<evidence type="ECO:0000256" key="6">
    <source>
        <dbReference type="ARBA" id="ARBA00023251"/>
    </source>
</evidence>
<dbReference type="PANTHER" id="PTHR42718">
    <property type="entry name" value="MAJOR FACILITATOR SUPERFAMILY MULTIDRUG TRANSPORTER MFSC"/>
    <property type="match status" value="1"/>
</dbReference>
<feature type="transmembrane region" description="Helical" evidence="8">
    <location>
        <begin position="37"/>
        <end position="58"/>
    </location>
</feature>
<evidence type="ECO:0000256" key="5">
    <source>
        <dbReference type="ARBA" id="ARBA00023136"/>
    </source>
</evidence>
<feature type="transmembrane region" description="Helical" evidence="8">
    <location>
        <begin position="452"/>
        <end position="472"/>
    </location>
</feature>
<evidence type="ECO:0000313" key="10">
    <source>
        <dbReference type="EMBL" id="MFC1435165.1"/>
    </source>
</evidence>